<name>A0A8S5M9F6_9CAUD</name>
<evidence type="ECO:0000313" key="1">
    <source>
        <dbReference type="EMBL" id="DAD78792.1"/>
    </source>
</evidence>
<proteinExistence type="predicted"/>
<dbReference type="EMBL" id="BK014851">
    <property type="protein sequence ID" value="DAD78792.1"/>
    <property type="molecule type" value="Genomic_DNA"/>
</dbReference>
<reference evidence="1" key="1">
    <citation type="journal article" date="2021" name="Proc. Natl. Acad. Sci. U.S.A.">
        <title>A Catalog of Tens of Thousands of Viruses from Human Metagenomes Reveals Hidden Associations with Chronic Diseases.</title>
        <authorList>
            <person name="Tisza M.J."/>
            <person name="Buck C.B."/>
        </authorList>
    </citation>
    <scope>NUCLEOTIDE SEQUENCE</scope>
    <source>
        <strain evidence="1">CtfvB24</strain>
    </source>
</reference>
<organism evidence="1">
    <name type="scientific">Myoviridae sp. ctfvB24</name>
    <dbReference type="NCBI Taxonomy" id="2826679"/>
    <lineage>
        <taxon>Viruses</taxon>
        <taxon>Duplodnaviria</taxon>
        <taxon>Heunggongvirae</taxon>
        <taxon>Uroviricota</taxon>
        <taxon>Caudoviricetes</taxon>
    </lineage>
</organism>
<sequence>MTSPACLVSCASRWKQGLSIWKNQKIRAICLPI</sequence>
<protein>
    <submittedName>
        <fullName evidence="1">Uncharacterized protein</fullName>
    </submittedName>
</protein>
<accession>A0A8S5M9F6</accession>